<evidence type="ECO:0000256" key="13">
    <source>
        <dbReference type="ARBA" id="ARBA00023027"/>
    </source>
</evidence>
<evidence type="ECO:0000256" key="5">
    <source>
        <dbReference type="ARBA" id="ARBA00022505"/>
    </source>
</evidence>
<dbReference type="InterPro" id="IPR036884">
    <property type="entry name" value="2Fe-2S-bd_dom_sf"/>
</dbReference>
<evidence type="ECO:0000256" key="16">
    <source>
        <dbReference type="PIRSR" id="PIRSR000127-1"/>
    </source>
</evidence>
<evidence type="ECO:0000256" key="10">
    <source>
        <dbReference type="ARBA" id="ARBA00023002"/>
    </source>
</evidence>
<dbReference type="Gene3D" id="3.90.1170.50">
    <property type="entry name" value="Aldehyde oxidase/xanthine dehydrogenase, a/b hammerhead"/>
    <property type="match status" value="1"/>
</dbReference>
<evidence type="ECO:0000256" key="11">
    <source>
        <dbReference type="ARBA" id="ARBA00023004"/>
    </source>
</evidence>
<dbReference type="GO" id="GO:0005777">
    <property type="term" value="C:peroxisome"/>
    <property type="evidence" value="ECO:0007669"/>
    <property type="project" value="UniProtKB-SubCell"/>
</dbReference>
<feature type="binding site" evidence="18">
    <location>
        <position position="150"/>
    </location>
    <ligand>
        <name>[2Fe-2S] cluster</name>
        <dbReference type="ChEBI" id="CHEBI:190135"/>
        <label>2</label>
    </ligand>
</feature>
<dbReference type="InterPro" id="IPR036683">
    <property type="entry name" value="CO_DH_flav_C_dom_sf"/>
</dbReference>
<feature type="binding site" evidence="18">
    <location>
        <position position="42"/>
    </location>
    <ligand>
        <name>[2Fe-2S] cluster</name>
        <dbReference type="ChEBI" id="CHEBI:190135"/>
        <label>1</label>
    </ligand>
</feature>
<dbReference type="SMART" id="SM01092">
    <property type="entry name" value="CO_deh_flav_C"/>
    <property type="match status" value="1"/>
</dbReference>
<evidence type="ECO:0000256" key="15">
    <source>
        <dbReference type="ARBA" id="ARBA00034078"/>
    </source>
</evidence>
<keyword evidence="7 18" id="KW-0001">2Fe-2S</keyword>
<keyword evidence="14" id="KW-0576">Peroxisome</keyword>
<evidence type="ECO:0000313" key="21">
    <source>
        <dbReference type="Proteomes" id="UP000504633"/>
    </source>
</evidence>
<accession>A0A6J1MDL3</accession>
<evidence type="ECO:0000313" key="22">
    <source>
        <dbReference type="RefSeq" id="XP_023178817.2"/>
    </source>
</evidence>
<dbReference type="PROSITE" id="PS51387">
    <property type="entry name" value="FAD_PCMH"/>
    <property type="match status" value="1"/>
</dbReference>
<dbReference type="InterPro" id="IPR036318">
    <property type="entry name" value="FAD-bd_PCMH-like_sf"/>
</dbReference>
<evidence type="ECO:0000256" key="14">
    <source>
        <dbReference type="ARBA" id="ARBA00023140"/>
    </source>
</evidence>
<dbReference type="InterPro" id="IPR002346">
    <property type="entry name" value="Mopterin_DH_FAD-bd"/>
</dbReference>
<feature type="domain" description="FAD-binding PCMH-type" evidence="20">
    <location>
        <begin position="207"/>
        <end position="390"/>
    </location>
</feature>
<feature type="domain" description="2Fe-2S ferredoxin-type" evidence="19">
    <location>
        <begin position="3"/>
        <end position="90"/>
    </location>
</feature>
<keyword evidence="8 18" id="KW-0479">Metal-binding</keyword>
<dbReference type="OMA" id="IPGPNYV"/>
<evidence type="ECO:0000256" key="3">
    <source>
        <dbReference type="ARBA" id="ARBA00006849"/>
    </source>
</evidence>
<dbReference type="SUPFAM" id="SSF56003">
    <property type="entry name" value="Molybdenum cofactor-binding domain"/>
    <property type="match status" value="1"/>
</dbReference>
<evidence type="ECO:0000259" key="19">
    <source>
        <dbReference type="PROSITE" id="PS51085"/>
    </source>
</evidence>
<evidence type="ECO:0000256" key="4">
    <source>
        <dbReference type="ARBA" id="ARBA00011738"/>
    </source>
</evidence>
<comment type="cofactor">
    <cofactor evidence="15">
        <name>[2Fe-2S] cluster</name>
        <dbReference type="ChEBI" id="CHEBI:190135"/>
    </cofactor>
</comment>
<dbReference type="InterPro" id="IPR036856">
    <property type="entry name" value="Ald_Oxase/Xan_DH_a/b_sf"/>
</dbReference>
<feature type="binding site" evidence="18">
    <location>
        <position position="47"/>
    </location>
    <ligand>
        <name>[2Fe-2S] cluster</name>
        <dbReference type="ChEBI" id="CHEBI:190135"/>
        <label>1</label>
    </ligand>
</feature>
<evidence type="ECO:0000259" key="20">
    <source>
        <dbReference type="PROSITE" id="PS51387"/>
    </source>
</evidence>
<keyword evidence="11 18" id="KW-0408">Iron</keyword>
<evidence type="ECO:0000256" key="9">
    <source>
        <dbReference type="ARBA" id="ARBA00022827"/>
    </source>
</evidence>
<evidence type="ECO:0000256" key="1">
    <source>
        <dbReference type="ARBA" id="ARBA00001974"/>
    </source>
</evidence>
<dbReference type="InterPro" id="IPR016208">
    <property type="entry name" value="Ald_Oxase/xanthine_DH-like"/>
</dbReference>
<dbReference type="InterPro" id="IPR002888">
    <property type="entry name" value="2Fe-2S-bd"/>
</dbReference>
<dbReference type="SUPFAM" id="SSF55447">
    <property type="entry name" value="CO dehydrogenase flavoprotein C-terminal domain-like"/>
    <property type="match status" value="1"/>
</dbReference>
<organism evidence="21 22">
    <name type="scientific">Drosophila hydei</name>
    <name type="common">Fruit fly</name>
    <dbReference type="NCBI Taxonomy" id="7224"/>
    <lineage>
        <taxon>Eukaryota</taxon>
        <taxon>Metazoa</taxon>
        <taxon>Ecdysozoa</taxon>
        <taxon>Arthropoda</taxon>
        <taxon>Hexapoda</taxon>
        <taxon>Insecta</taxon>
        <taxon>Pterygota</taxon>
        <taxon>Neoptera</taxon>
        <taxon>Endopterygota</taxon>
        <taxon>Diptera</taxon>
        <taxon>Brachycera</taxon>
        <taxon>Muscomorpha</taxon>
        <taxon>Ephydroidea</taxon>
        <taxon>Drosophilidae</taxon>
        <taxon>Drosophila</taxon>
    </lineage>
</organism>
<keyword evidence="5 18" id="KW-0500">Molybdenum</keyword>
<evidence type="ECO:0000256" key="6">
    <source>
        <dbReference type="ARBA" id="ARBA00022630"/>
    </source>
</evidence>
<dbReference type="OrthoDB" id="8300278at2759"/>
<dbReference type="InterPro" id="IPR016166">
    <property type="entry name" value="FAD-bd_PCMH"/>
</dbReference>
<feature type="binding site" evidence="18">
    <location>
        <position position="112"/>
    </location>
    <ligand>
        <name>[2Fe-2S] cluster</name>
        <dbReference type="ChEBI" id="CHEBI:190135"/>
        <label>2</label>
    </ligand>
</feature>
<dbReference type="FunFam" id="3.30.390.50:FF:000003">
    <property type="entry name" value="Aldehyde oxidase1"/>
    <property type="match status" value="1"/>
</dbReference>
<dbReference type="InterPro" id="IPR000674">
    <property type="entry name" value="Ald_Oxase/Xan_DH_a/b"/>
</dbReference>
<feature type="binding site" evidence="18">
    <location>
        <position position="743"/>
    </location>
    <ligand>
        <name>Mo-molybdopterin</name>
        <dbReference type="ChEBI" id="CHEBI:71302"/>
    </ligand>
    <ligandPart>
        <name>Mo</name>
        <dbReference type="ChEBI" id="CHEBI:28685"/>
    </ligandPart>
</feature>
<keyword evidence="10" id="KW-0560">Oxidoreductase</keyword>
<dbReference type="PIRSF" id="PIRSF000127">
    <property type="entry name" value="Xanthine_DH"/>
    <property type="match status" value="1"/>
</dbReference>
<keyword evidence="21" id="KW-1185">Reference proteome</keyword>
<dbReference type="GO" id="GO:0071949">
    <property type="term" value="F:FAD binding"/>
    <property type="evidence" value="ECO:0007669"/>
    <property type="project" value="InterPro"/>
</dbReference>
<dbReference type="FunFam" id="3.30.465.10:FF:000013">
    <property type="entry name" value="Aldehyde oxidase"/>
    <property type="match status" value="1"/>
</dbReference>
<keyword evidence="12 18" id="KW-0411">Iron-sulfur</keyword>
<keyword evidence="6" id="KW-0285">Flavoprotein</keyword>
<dbReference type="SMART" id="SM01008">
    <property type="entry name" value="Ald_Xan_dh_C"/>
    <property type="match status" value="1"/>
</dbReference>
<keyword evidence="13" id="KW-0520">NAD</keyword>
<evidence type="ECO:0000256" key="17">
    <source>
        <dbReference type="PIRSR" id="PIRSR000127-2"/>
    </source>
</evidence>
<dbReference type="Pfam" id="PF00941">
    <property type="entry name" value="FAD_binding_5"/>
    <property type="match status" value="1"/>
</dbReference>
<evidence type="ECO:0000256" key="18">
    <source>
        <dbReference type="PIRSR" id="PIRSR000127-3"/>
    </source>
</evidence>
<comment type="subunit">
    <text evidence="4">Homodimer.</text>
</comment>
<protein>
    <submittedName>
        <fullName evidence="22">Probable aldehyde oxidase gad-3</fullName>
    </submittedName>
</protein>
<keyword evidence="9 17" id="KW-0274">FAD</keyword>
<dbReference type="GO" id="GO:0051537">
    <property type="term" value="F:2 iron, 2 sulfur cluster binding"/>
    <property type="evidence" value="ECO:0007669"/>
    <property type="project" value="UniProtKB-KW"/>
</dbReference>
<dbReference type="InterPro" id="IPR008274">
    <property type="entry name" value="AldOxase/xan_DH_MoCoBD1"/>
</dbReference>
<dbReference type="PANTHER" id="PTHR11908">
    <property type="entry name" value="XANTHINE DEHYDROGENASE"/>
    <property type="match status" value="1"/>
</dbReference>
<dbReference type="RefSeq" id="XP_023178817.2">
    <property type="nucleotide sequence ID" value="XM_023323049.2"/>
</dbReference>
<dbReference type="GO" id="GO:0005506">
    <property type="term" value="F:iron ion binding"/>
    <property type="evidence" value="ECO:0007669"/>
    <property type="project" value="InterPro"/>
</dbReference>
<feature type="binding site" evidence="18">
    <location>
        <position position="887"/>
    </location>
    <ligand>
        <name>Mo-molybdopterin</name>
        <dbReference type="ChEBI" id="CHEBI:71302"/>
    </ligand>
    <ligandPart>
        <name>Mo</name>
        <dbReference type="ChEBI" id="CHEBI:28685"/>
    </ligandPart>
</feature>
<dbReference type="CTD" id="316"/>
<dbReference type="InterPro" id="IPR016169">
    <property type="entry name" value="FAD-bd_PCMH_sub2"/>
</dbReference>
<dbReference type="SUPFAM" id="SSF54665">
    <property type="entry name" value="CO dehydrogenase molybdoprotein N-domain-like"/>
    <property type="match status" value="1"/>
</dbReference>
<dbReference type="KEGG" id="dhe:111604826"/>
<evidence type="ECO:0000256" key="8">
    <source>
        <dbReference type="ARBA" id="ARBA00022723"/>
    </source>
</evidence>
<dbReference type="SUPFAM" id="SSF54292">
    <property type="entry name" value="2Fe-2S ferredoxin-like"/>
    <property type="match status" value="1"/>
</dbReference>
<dbReference type="Gene3D" id="3.30.465.10">
    <property type="match status" value="1"/>
</dbReference>
<dbReference type="GeneID" id="111604826"/>
<name>A0A6J1MDL3_DROHY</name>
<comment type="cofactor">
    <cofactor evidence="18">
        <name>[2Fe-2S] cluster</name>
        <dbReference type="ChEBI" id="CHEBI:190135"/>
    </cofactor>
    <text evidence="18">Binds 2 [2Fe-2S] clusters.</text>
</comment>
<feature type="binding site" evidence="18">
    <location>
        <position position="1039"/>
    </location>
    <ligand>
        <name>Mo-molybdopterin</name>
        <dbReference type="ChEBI" id="CHEBI:71302"/>
    </ligand>
    <ligandPart>
        <name>Mo</name>
        <dbReference type="ChEBI" id="CHEBI:28685"/>
    </ligandPart>
</feature>
<dbReference type="FunFam" id="1.10.150.120:FF:000007">
    <property type="entry name" value="indole-3-acetaldehyde oxidase"/>
    <property type="match status" value="1"/>
</dbReference>
<dbReference type="Pfam" id="PF03450">
    <property type="entry name" value="CO_deh_flav_C"/>
    <property type="match status" value="1"/>
</dbReference>
<dbReference type="InterPro" id="IPR046867">
    <property type="entry name" value="AldOxase/xan_DH_MoCoBD2"/>
</dbReference>
<dbReference type="InterPro" id="IPR012675">
    <property type="entry name" value="Beta-grasp_dom_sf"/>
</dbReference>
<dbReference type="InterPro" id="IPR001041">
    <property type="entry name" value="2Fe-2S_ferredoxin-type"/>
</dbReference>
<comment type="similarity">
    <text evidence="3">Belongs to the xanthine dehydrogenase family.</text>
</comment>
<reference evidence="22" key="1">
    <citation type="submission" date="2025-08" db="UniProtKB">
        <authorList>
            <consortium name="RefSeq"/>
        </authorList>
    </citation>
    <scope>IDENTIFICATION</scope>
    <source>
        <strain evidence="22">15085-1641.00</strain>
        <tissue evidence="22">Whole body</tissue>
    </source>
</reference>
<sequence length="1267" mass="138832">MPESITINGDCYEVNLSILAPDITLNTFIREHAGLTGTKFMCQEGGCGVCVCALSGVHPVTGELSTWAVNSCLTLLNTCLGLHVTTSEGLGNKRKGYHAIQQRLAKMNGTQCGYCSPGFVMNMYALLQSQGGRVTMAEVENAFGGNICRCTGYRPILDAMKSFAVDSNITVPAECADIEDLSSKQCPKTGELCAGSCKKNQPRGVQQYADGSRWAWPQTLPELFEALGAAVKEQLPYMLVAGNTAHGIYRRCMEIKAFIDLRALAELRGYSLANKVLTLGGNLSLTETMDICRKLEQTTGFEYLAQVWQHLDWIANVPVRNAGTLAGNLSIKHAHPEFPSDVFIVLEALDAKVIIQESPDTQQTVSLASYLKLSMEGKIIRGIALPAYPKKDVLFDSYKIMPRAQNAHAYVNAAFLLELDAEAKVKNARICFGGIRPDFVHATVIEQLLVERNPFDNALLEQVFGKLSTLLQPDEVLPDASPVYRRKLACGLLYKFLLKAAALRQQALGSRQVTGGALLQRPVSKGQQSFETFEQHYPVTKPTEKHEGLIQCSGEATYANDLPTQHNQLWAAFVTAKRVGAVVSKVDTTAALALPGVVAYLDAKDIPGPNSLRPKAKDDFFFPQEEQLFATGEIKFYQQPIGMVLATSNALAQRAAELVKLSYEGGAKEVLPSMKHILESAASADRILQPVKSMHDKLKLNVAHDIKGSGKLDMGLQYHYFMEPQTTVVLPFEGGLQVYVATQWMDLSQDVIANVLQLKSNEVQVKTRRIGGGYGGKATRCNLAATAAAVAAHKLNRPVRFVQSLESIMNTTGKRWSFHCDYDFYVQANGKIVGIESRFYEDAGYLTNESPIGHTVLLSKNCYEFSDNYKLDGFMVISDSPSNTPCRAPGSVEGIAMMENIIEHIAFETGVDPADVRFANLLPAHKMGDMMPRFLKSTLYRERRSEIIAHNKEHRWRKRGLGLCIMEYQIGYFGQYPATVAIYHSDGTVVVSHGGIEMGQGMNTKVAQVVAHTLGIALEQVRIEASDTINGANSMVTGGAVGSETLCFAVRKACETLNSRLAPVKEELKAGDWQQLITEAYNRKINLIASDQCKQGDMEPYSVCGLCLTEVELDVLTGNYLINRVDLLEDTGESLNPNVDIGQIEGAFMMGLGYWTSEQIVVDKETGECLTNRTWNYKPPGAKDIPIDLRIELLPKSPNKAGFMRSKATGEPAICLAISVAFALQQALQSARDDAGLPKTWITLNAPMTPELLVSYAGTEPAQLRLT</sequence>
<gene>
    <name evidence="22" type="primary">LOC111604826</name>
</gene>
<dbReference type="InterPro" id="IPR037165">
    <property type="entry name" value="AldOxase/xan_DH_Mopterin-bd_sf"/>
</dbReference>
<dbReference type="PROSITE" id="PS51085">
    <property type="entry name" value="2FE2S_FER_2"/>
    <property type="match status" value="1"/>
</dbReference>
<dbReference type="InterPro" id="IPR005107">
    <property type="entry name" value="CO_DH_flav_C"/>
</dbReference>
<comment type="cofactor">
    <cofactor evidence="18">
        <name>Mo-molybdopterin</name>
        <dbReference type="ChEBI" id="CHEBI:71302"/>
    </cofactor>
    <text evidence="18">Binds 1 Mo-molybdopterin (Mo-MPT) cofactor per subunit.</text>
</comment>
<dbReference type="InterPro" id="IPR036010">
    <property type="entry name" value="2Fe-2S_ferredoxin-like_sf"/>
</dbReference>
<evidence type="ECO:0000256" key="2">
    <source>
        <dbReference type="ARBA" id="ARBA00004275"/>
    </source>
</evidence>
<dbReference type="Pfam" id="PF02738">
    <property type="entry name" value="MoCoBD_1"/>
    <property type="match status" value="1"/>
</dbReference>
<dbReference type="Pfam" id="PF01799">
    <property type="entry name" value="Fer2_2"/>
    <property type="match status" value="1"/>
</dbReference>
<dbReference type="PROSITE" id="PS00197">
    <property type="entry name" value="2FE2S_FER_1"/>
    <property type="match status" value="1"/>
</dbReference>
<dbReference type="InterPro" id="IPR006058">
    <property type="entry name" value="2Fe2S_fd_BS"/>
</dbReference>
<dbReference type="PANTHER" id="PTHR11908:SF132">
    <property type="entry name" value="ALDEHYDE OXIDASE 1-RELATED"/>
    <property type="match status" value="1"/>
</dbReference>
<dbReference type="SUPFAM" id="SSF47741">
    <property type="entry name" value="CO dehydrogenase ISP C-domain like"/>
    <property type="match status" value="1"/>
</dbReference>
<dbReference type="SUPFAM" id="SSF56176">
    <property type="entry name" value="FAD-binding/transporter-associated domain-like"/>
    <property type="match status" value="1"/>
</dbReference>
<dbReference type="AlphaFoldDB" id="A0A6J1MDL3"/>
<feature type="binding site" evidence="17">
    <location>
        <position position="399"/>
    </location>
    <ligand>
        <name>FAD</name>
        <dbReference type="ChEBI" id="CHEBI:57692"/>
    </ligand>
</feature>
<feature type="binding site" evidence="18">
    <location>
        <position position="115"/>
    </location>
    <ligand>
        <name>[2Fe-2S] cluster</name>
        <dbReference type="ChEBI" id="CHEBI:190135"/>
        <label>2</label>
    </ligand>
</feature>
<feature type="binding site" evidence="18">
    <location>
        <position position="72"/>
    </location>
    <ligand>
        <name>[2Fe-2S] cluster</name>
        <dbReference type="ChEBI" id="CHEBI:190135"/>
        <label>1</label>
    </ligand>
</feature>
<dbReference type="Proteomes" id="UP000504633">
    <property type="component" value="Unplaced"/>
</dbReference>
<dbReference type="Gene3D" id="3.30.365.10">
    <property type="entry name" value="Aldehyde oxidase/xanthine dehydrogenase, molybdopterin binding domain"/>
    <property type="match status" value="4"/>
</dbReference>
<evidence type="ECO:0000256" key="12">
    <source>
        <dbReference type="ARBA" id="ARBA00023014"/>
    </source>
</evidence>
<evidence type="ECO:0000256" key="7">
    <source>
        <dbReference type="ARBA" id="ARBA00022714"/>
    </source>
</evidence>
<feature type="binding site" evidence="18">
    <location>
        <position position="50"/>
    </location>
    <ligand>
        <name>[2Fe-2S] cluster</name>
        <dbReference type="ChEBI" id="CHEBI:190135"/>
        <label>1</label>
    </ligand>
</feature>
<dbReference type="FunFam" id="3.90.1170.50:FF:000003">
    <property type="entry name" value="Aldehyde oxidase"/>
    <property type="match status" value="1"/>
</dbReference>
<comment type="cofactor">
    <cofactor evidence="1 17">
        <name>FAD</name>
        <dbReference type="ChEBI" id="CHEBI:57692"/>
    </cofactor>
</comment>
<dbReference type="Pfam" id="PF20256">
    <property type="entry name" value="MoCoBD_2"/>
    <property type="match status" value="1"/>
</dbReference>
<dbReference type="Gene3D" id="3.10.20.30">
    <property type="match status" value="1"/>
</dbReference>
<dbReference type="Gene3D" id="1.10.150.120">
    <property type="entry name" value="[2Fe-2S]-binding domain"/>
    <property type="match status" value="1"/>
</dbReference>
<dbReference type="FunFam" id="3.30.365.10:FF:000009">
    <property type="entry name" value="Aldehyde oxidase"/>
    <property type="match status" value="1"/>
</dbReference>
<dbReference type="Pfam" id="PF01315">
    <property type="entry name" value="Ald_Xan_dh_C"/>
    <property type="match status" value="1"/>
</dbReference>
<comment type="subcellular location">
    <subcellularLocation>
        <location evidence="2">Peroxisome</location>
    </subcellularLocation>
</comment>
<proteinExistence type="inferred from homology"/>
<dbReference type="GO" id="GO:0016491">
    <property type="term" value="F:oxidoreductase activity"/>
    <property type="evidence" value="ECO:0007669"/>
    <property type="project" value="UniProtKB-KW"/>
</dbReference>
<dbReference type="FunFam" id="3.30.365.10:FF:000019">
    <property type="entry name" value="indole-3-acetaldehyde oxidase"/>
    <property type="match status" value="1"/>
</dbReference>
<dbReference type="FunFam" id="3.10.20.30:FF:000012">
    <property type="entry name" value="Xanthine dehydrogenase/oxidase"/>
    <property type="match status" value="1"/>
</dbReference>
<feature type="active site" description="Proton acceptor" evidence="16">
    <location>
        <position position="1211"/>
    </location>
</feature>
<feature type="binding site" evidence="18">
    <location>
        <position position="148"/>
    </location>
    <ligand>
        <name>[2Fe-2S] cluster</name>
        <dbReference type="ChEBI" id="CHEBI:190135"/>
        <label>2</label>
    </ligand>
</feature>
<dbReference type="Gene3D" id="3.30.390.50">
    <property type="entry name" value="CO dehydrogenase flavoprotein, C-terminal domain"/>
    <property type="match status" value="1"/>
</dbReference>